<organism evidence="10 11">
    <name type="scientific">Streptomyces durmitorensis</name>
    <dbReference type="NCBI Taxonomy" id="319947"/>
    <lineage>
        <taxon>Bacteria</taxon>
        <taxon>Bacillati</taxon>
        <taxon>Actinomycetota</taxon>
        <taxon>Actinomycetes</taxon>
        <taxon>Kitasatosporales</taxon>
        <taxon>Streptomycetaceae</taxon>
        <taxon>Streptomyces</taxon>
    </lineage>
</organism>
<evidence type="ECO:0000256" key="8">
    <source>
        <dbReference type="SAM" id="Phobius"/>
    </source>
</evidence>
<dbReference type="Proteomes" id="UP000829992">
    <property type="component" value="Chromosome"/>
</dbReference>
<accession>A0ABY4Q632</accession>
<evidence type="ECO:0000313" key="10">
    <source>
        <dbReference type="EMBL" id="UQT60594.1"/>
    </source>
</evidence>
<dbReference type="PANTHER" id="PTHR32468:SF0">
    <property type="entry name" value="K(+)_H(+) ANTIPORTER 1"/>
    <property type="match status" value="1"/>
</dbReference>
<feature type="transmembrane region" description="Helical" evidence="8">
    <location>
        <begin position="295"/>
        <end position="313"/>
    </location>
</feature>
<feature type="transmembrane region" description="Helical" evidence="8">
    <location>
        <begin position="101"/>
        <end position="128"/>
    </location>
</feature>
<dbReference type="Gene3D" id="1.20.1530.20">
    <property type="match status" value="1"/>
</dbReference>
<keyword evidence="11" id="KW-1185">Reference proteome</keyword>
<feature type="region of interest" description="Disordered" evidence="7">
    <location>
        <begin position="407"/>
        <end position="428"/>
    </location>
</feature>
<feature type="transmembrane region" description="Helical" evidence="8">
    <location>
        <begin position="207"/>
        <end position="227"/>
    </location>
</feature>
<dbReference type="RefSeq" id="WP_249591927.1">
    <property type="nucleotide sequence ID" value="NZ_BAAAQL010000018.1"/>
</dbReference>
<keyword evidence="4 8" id="KW-1133">Transmembrane helix</keyword>
<evidence type="ECO:0000256" key="2">
    <source>
        <dbReference type="ARBA" id="ARBA00022448"/>
    </source>
</evidence>
<feature type="transmembrane region" description="Helical" evidence="8">
    <location>
        <begin position="6"/>
        <end position="24"/>
    </location>
</feature>
<evidence type="ECO:0000256" key="7">
    <source>
        <dbReference type="SAM" id="MobiDB-lite"/>
    </source>
</evidence>
<evidence type="ECO:0000256" key="6">
    <source>
        <dbReference type="ARBA" id="ARBA00023136"/>
    </source>
</evidence>
<evidence type="ECO:0000313" key="11">
    <source>
        <dbReference type="Proteomes" id="UP000829992"/>
    </source>
</evidence>
<dbReference type="PANTHER" id="PTHR32468">
    <property type="entry name" value="CATION/H + ANTIPORTER"/>
    <property type="match status" value="1"/>
</dbReference>
<sequence>MDTEALVTVAIGDVAVIVIVSRLLGALARRCGQPVVIGQIVAGIALGPTLLGRLPGDPTSRLFPPEVLPFLTVLSQIAIVIFMFVVGYEMDGRQLRQGGRAAATVALCAFLVPAGLGVGAVGVFHGAFDAVQPGHADGRAFWLFMAVAVSVTALPVLAAIVRERGLAGSPEGTVATTAAGLMDVVAWLVLAAALAGTGHATGRSWQLTLLLISLFVAAMFLVVRPVLGRWLRRSRVALANQLTIALGLALGSAWVTAELGLHPVFGGLLAGLTMPRRDGVPDADVLRPMEQTSDLLLPLFFVTTGLSFNIGSLDGDGGLLLLLILAIAILGKLGPAYAASRISGMDTHRSVTVAVLVNTRGLTELIVLNVALDAGIIGPALFTVLVLMALVTTFMTGPLLSLTARRNKRETPHDPKKKVVPALADGQP</sequence>
<evidence type="ECO:0000256" key="3">
    <source>
        <dbReference type="ARBA" id="ARBA00022692"/>
    </source>
</evidence>
<feature type="transmembrane region" description="Helical" evidence="8">
    <location>
        <begin position="140"/>
        <end position="161"/>
    </location>
</feature>
<feature type="transmembrane region" description="Helical" evidence="8">
    <location>
        <begin position="67"/>
        <end position="89"/>
    </location>
</feature>
<proteinExistence type="predicted"/>
<keyword evidence="3 8" id="KW-0812">Transmembrane</keyword>
<dbReference type="InterPro" id="IPR038770">
    <property type="entry name" value="Na+/solute_symporter_sf"/>
</dbReference>
<keyword evidence="5" id="KW-0406">Ion transport</keyword>
<gene>
    <name evidence="10" type="ORF">M4V62_39065</name>
</gene>
<keyword evidence="6 8" id="KW-0472">Membrane</keyword>
<feature type="transmembrane region" description="Helical" evidence="8">
    <location>
        <begin position="376"/>
        <end position="400"/>
    </location>
</feature>
<reference evidence="10 11" key="1">
    <citation type="submission" date="2022-05" db="EMBL/GenBank/DDBJ databases">
        <authorList>
            <person name="Zhou X."/>
            <person name="Li K."/>
            <person name="Man Y."/>
        </authorList>
    </citation>
    <scope>NUCLEOTIDE SEQUENCE [LARGE SCALE GENOMIC DNA]</scope>
    <source>
        <strain evidence="10 11">MS405</strain>
    </source>
</reference>
<comment type="subcellular location">
    <subcellularLocation>
        <location evidence="1">Membrane</location>
        <topology evidence="1">Multi-pass membrane protein</topology>
    </subcellularLocation>
</comment>
<dbReference type="EMBL" id="CP097289">
    <property type="protein sequence ID" value="UQT60594.1"/>
    <property type="molecule type" value="Genomic_DNA"/>
</dbReference>
<dbReference type="InterPro" id="IPR050794">
    <property type="entry name" value="CPA2_transporter"/>
</dbReference>
<dbReference type="Pfam" id="PF00999">
    <property type="entry name" value="Na_H_Exchanger"/>
    <property type="match status" value="1"/>
</dbReference>
<evidence type="ECO:0000256" key="4">
    <source>
        <dbReference type="ARBA" id="ARBA00022989"/>
    </source>
</evidence>
<feature type="transmembrane region" description="Helical" evidence="8">
    <location>
        <begin position="36"/>
        <end position="55"/>
    </location>
</feature>
<feature type="domain" description="Cation/H+ exchanger transmembrane" evidence="9">
    <location>
        <begin position="20"/>
        <end position="402"/>
    </location>
</feature>
<name>A0ABY4Q632_9ACTN</name>
<evidence type="ECO:0000256" key="5">
    <source>
        <dbReference type="ARBA" id="ARBA00023065"/>
    </source>
</evidence>
<feature type="transmembrane region" description="Helical" evidence="8">
    <location>
        <begin position="319"/>
        <end position="339"/>
    </location>
</feature>
<feature type="transmembrane region" description="Helical" evidence="8">
    <location>
        <begin position="173"/>
        <end position="195"/>
    </location>
</feature>
<evidence type="ECO:0000259" key="9">
    <source>
        <dbReference type="Pfam" id="PF00999"/>
    </source>
</evidence>
<protein>
    <submittedName>
        <fullName evidence="10">Cation:proton antiporter</fullName>
    </submittedName>
</protein>
<dbReference type="InterPro" id="IPR006153">
    <property type="entry name" value="Cation/H_exchanger_TM"/>
</dbReference>
<evidence type="ECO:0000256" key="1">
    <source>
        <dbReference type="ARBA" id="ARBA00004141"/>
    </source>
</evidence>
<keyword evidence="2" id="KW-0813">Transport</keyword>